<evidence type="ECO:0000256" key="1">
    <source>
        <dbReference type="SAM" id="MobiDB-lite"/>
    </source>
</evidence>
<dbReference type="PANTHER" id="PTHR13621">
    <property type="entry name" value="PROLINE-RICH PROTEIN PRCC"/>
    <property type="match status" value="1"/>
</dbReference>
<dbReference type="EMBL" id="JAGKQH010000011">
    <property type="protein sequence ID" value="KAG6587730.1"/>
    <property type="molecule type" value="Genomic_DNA"/>
</dbReference>
<feature type="compositionally biased region" description="Acidic residues" evidence="1">
    <location>
        <begin position="191"/>
        <end position="202"/>
    </location>
</feature>
<reference evidence="2 3" key="1">
    <citation type="journal article" date="2021" name="Hortic Res">
        <title>The domestication of Cucurbita argyrosperma as revealed by the genome of its wild relative.</title>
        <authorList>
            <person name="Barrera-Redondo J."/>
            <person name="Sanchez-de la Vega G."/>
            <person name="Aguirre-Liguori J.A."/>
            <person name="Castellanos-Morales G."/>
            <person name="Gutierrez-Guerrero Y.T."/>
            <person name="Aguirre-Dugua X."/>
            <person name="Aguirre-Planter E."/>
            <person name="Tenaillon M.I."/>
            <person name="Lira-Saade R."/>
            <person name="Eguiarte L.E."/>
        </authorList>
    </citation>
    <scope>NUCLEOTIDE SEQUENCE [LARGE SCALE GENOMIC DNA]</scope>
    <source>
        <strain evidence="2">JBR-2021</strain>
    </source>
</reference>
<protein>
    <submittedName>
        <fullName evidence="2">Uncharacterized protein</fullName>
    </submittedName>
</protein>
<proteinExistence type="predicted"/>
<feature type="compositionally biased region" description="Low complexity" evidence="1">
    <location>
        <begin position="38"/>
        <end position="76"/>
    </location>
</feature>
<keyword evidence="3" id="KW-1185">Reference proteome</keyword>
<gene>
    <name evidence="2" type="ORF">SDJN03_16295</name>
</gene>
<dbReference type="GO" id="GO:0005634">
    <property type="term" value="C:nucleus"/>
    <property type="evidence" value="ECO:0007669"/>
    <property type="project" value="TreeGrafter"/>
</dbReference>
<feature type="region of interest" description="Disordered" evidence="1">
    <location>
        <begin position="1"/>
        <end position="226"/>
    </location>
</feature>
<name>A0AAV6MV26_9ROSI</name>
<accession>A0AAV6MV26</accession>
<feature type="compositionally biased region" description="Polar residues" evidence="1">
    <location>
        <begin position="141"/>
        <end position="170"/>
    </location>
</feature>
<dbReference type="InterPro" id="IPR018800">
    <property type="entry name" value="PRCC"/>
</dbReference>
<dbReference type="AlphaFoldDB" id="A0AAV6MV26"/>
<feature type="compositionally biased region" description="Polar residues" evidence="1">
    <location>
        <begin position="210"/>
        <end position="224"/>
    </location>
</feature>
<evidence type="ECO:0000313" key="2">
    <source>
        <dbReference type="EMBL" id="KAG6587730.1"/>
    </source>
</evidence>
<feature type="non-terminal residue" evidence="2">
    <location>
        <position position="1"/>
    </location>
</feature>
<dbReference type="Proteomes" id="UP000685013">
    <property type="component" value="Chromosome 11"/>
</dbReference>
<sequence length="509" mass="55801">MDSLLANYASSDDEEQEQPPPSTQPPLSVSAPQRSELPKSSSSETSTFLSSLPPSKSSSLFQSLPQPKQSSKPSLPTGFFENDKNEDVEEGDSLSRSKLGTASIKPSSIFSSLPRPKGNPTRSSSSASSSRFDGDGDENLTESASMFSSLPQPNSQNLQKSKSNPSSTESQPKRVVLFKPPVNSSLLKLGEDDDDDDDEEEEEIRRRKASQSSFQTPTVTSFLSSIPAPKHSATLGVFFSSGSGRRSILETDVPVASSDGSKVVNDSGSTQKVDHDAEKYDSYVNYSSGVEQNVASHTENYDNAAVYNVGTEQNAWNYASYDSYGSYHYSVDQNVVGEAPSVSSGINAGDYGSYENYGNYGDHIQYGSDPAVEPAMMDAENVVRIHEKRRRNEIPTEILEVKQDELMKNRPRQDQVKLTGIAFGPSYQPASSTKGKPSKLHKRKHQITSLFYDMKQKETELAERRARGLLTKAETQAKMSSFKDAILVLCLRVDAHLWCSKVGNADGWW</sequence>
<evidence type="ECO:0000313" key="3">
    <source>
        <dbReference type="Proteomes" id="UP000685013"/>
    </source>
</evidence>
<feature type="compositionally biased region" description="Polar residues" evidence="1">
    <location>
        <begin position="94"/>
        <end position="111"/>
    </location>
</feature>
<organism evidence="2 3">
    <name type="scientific">Cucurbita argyrosperma subsp. sororia</name>
    <dbReference type="NCBI Taxonomy" id="37648"/>
    <lineage>
        <taxon>Eukaryota</taxon>
        <taxon>Viridiplantae</taxon>
        <taxon>Streptophyta</taxon>
        <taxon>Embryophyta</taxon>
        <taxon>Tracheophyta</taxon>
        <taxon>Spermatophyta</taxon>
        <taxon>Magnoliopsida</taxon>
        <taxon>eudicotyledons</taxon>
        <taxon>Gunneridae</taxon>
        <taxon>Pentapetalae</taxon>
        <taxon>rosids</taxon>
        <taxon>fabids</taxon>
        <taxon>Cucurbitales</taxon>
        <taxon>Cucurbitaceae</taxon>
        <taxon>Cucurbiteae</taxon>
        <taxon>Cucurbita</taxon>
    </lineage>
</organism>
<comment type="caution">
    <text evidence="2">The sequence shown here is derived from an EMBL/GenBank/DDBJ whole genome shotgun (WGS) entry which is preliminary data.</text>
</comment>
<dbReference type="PANTHER" id="PTHR13621:SF2">
    <property type="entry name" value="PROLINE-RICH PROTEIN PRCC"/>
    <property type="match status" value="1"/>
</dbReference>